<reference evidence="7" key="1">
    <citation type="journal article" date="2019" name="Int. J. Syst. Evol. Microbiol.">
        <title>The Global Catalogue of Microorganisms (GCM) 10K type strain sequencing project: providing services to taxonomists for standard genome sequencing and annotation.</title>
        <authorList>
            <consortium name="The Broad Institute Genomics Platform"/>
            <consortium name="The Broad Institute Genome Sequencing Center for Infectious Disease"/>
            <person name="Wu L."/>
            <person name="Ma J."/>
        </authorList>
    </citation>
    <scope>NUCLEOTIDE SEQUENCE [LARGE SCALE GENOMIC DNA]</scope>
    <source>
        <strain evidence="7">CCUG 55131</strain>
    </source>
</reference>
<evidence type="ECO:0000313" key="6">
    <source>
        <dbReference type="EMBL" id="MFD2174724.1"/>
    </source>
</evidence>
<organism evidence="6 7">
    <name type="scientific">Rhodobacter lacus</name>
    <dbReference type="NCBI Taxonomy" id="1641972"/>
    <lineage>
        <taxon>Bacteria</taxon>
        <taxon>Pseudomonadati</taxon>
        <taxon>Pseudomonadota</taxon>
        <taxon>Alphaproteobacteria</taxon>
        <taxon>Rhodobacterales</taxon>
        <taxon>Rhodobacter group</taxon>
        <taxon>Rhodobacter</taxon>
    </lineage>
</organism>
<sequence>MAPVPRSTLEQWTVLRTVVEEGSFAAAAQRLHRSQSSVSYAIARLQDALGVDLLELRGRRAVLTPAGAMLLSEAVPLIDDLARIERQGHTIAQGGREQIRLLVDTLFPRGRLFSALEDFVQRFPDTEIHLTETVRLTVLEADPEDFELAILIADPGAPDINLVGEVHMVAVAAADHPLVAAGPAPGPAALARHPCVEIRGIDAPGGRQGRGRVWRMNTVESAIGAVRRGLCYGWLPAGQIRADLEAGRLQPIPLARGATRPTSFGLKLGRGAEDDGIIAELAALLQARHDSEPQPAPA</sequence>
<feature type="domain" description="HTH lysR-type" evidence="5">
    <location>
        <begin position="8"/>
        <end position="64"/>
    </location>
</feature>
<dbReference type="InterPro" id="IPR005119">
    <property type="entry name" value="LysR_subst-bd"/>
</dbReference>
<dbReference type="InterPro" id="IPR036388">
    <property type="entry name" value="WH-like_DNA-bd_sf"/>
</dbReference>
<dbReference type="Proteomes" id="UP001597413">
    <property type="component" value="Unassembled WGS sequence"/>
</dbReference>
<dbReference type="PROSITE" id="PS50931">
    <property type="entry name" value="HTH_LYSR"/>
    <property type="match status" value="1"/>
</dbReference>
<dbReference type="InterPro" id="IPR036390">
    <property type="entry name" value="WH_DNA-bd_sf"/>
</dbReference>
<dbReference type="Pfam" id="PF00126">
    <property type="entry name" value="HTH_1"/>
    <property type="match status" value="1"/>
</dbReference>
<gene>
    <name evidence="6" type="ORF">ACFSM0_11520</name>
</gene>
<proteinExistence type="inferred from homology"/>
<dbReference type="PRINTS" id="PR00039">
    <property type="entry name" value="HTHLYSR"/>
</dbReference>
<dbReference type="PANTHER" id="PTHR30126">
    <property type="entry name" value="HTH-TYPE TRANSCRIPTIONAL REGULATOR"/>
    <property type="match status" value="1"/>
</dbReference>
<keyword evidence="4" id="KW-0804">Transcription</keyword>
<dbReference type="Pfam" id="PF03466">
    <property type="entry name" value="LysR_substrate"/>
    <property type="match status" value="1"/>
</dbReference>
<evidence type="ECO:0000256" key="2">
    <source>
        <dbReference type="ARBA" id="ARBA00023015"/>
    </source>
</evidence>
<dbReference type="RefSeq" id="WP_377390451.1">
    <property type="nucleotide sequence ID" value="NZ_JBHUIX010000011.1"/>
</dbReference>
<accession>A0ABW5A9V6</accession>
<dbReference type="InterPro" id="IPR000847">
    <property type="entry name" value="LysR_HTH_N"/>
</dbReference>
<evidence type="ECO:0000256" key="1">
    <source>
        <dbReference type="ARBA" id="ARBA00009437"/>
    </source>
</evidence>
<protein>
    <submittedName>
        <fullName evidence="6">LysR family transcriptional regulator</fullName>
    </submittedName>
</protein>
<evidence type="ECO:0000313" key="7">
    <source>
        <dbReference type="Proteomes" id="UP001597413"/>
    </source>
</evidence>
<dbReference type="SUPFAM" id="SSF46785">
    <property type="entry name" value="Winged helix' DNA-binding domain"/>
    <property type="match status" value="1"/>
</dbReference>
<evidence type="ECO:0000259" key="5">
    <source>
        <dbReference type="PROSITE" id="PS50931"/>
    </source>
</evidence>
<dbReference type="EMBL" id="JBHUIX010000011">
    <property type="protein sequence ID" value="MFD2174724.1"/>
    <property type="molecule type" value="Genomic_DNA"/>
</dbReference>
<comment type="similarity">
    <text evidence="1">Belongs to the LysR transcriptional regulatory family.</text>
</comment>
<evidence type="ECO:0000256" key="3">
    <source>
        <dbReference type="ARBA" id="ARBA00023125"/>
    </source>
</evidence>
<dbReference type="PANTHER" id="PTHR30126:SF88">
    <property type="entry name" value="TRANSCRIPTIONAL REGULATOR-RELATED"/>
    <property type="match status" value="1"/>
</dbReference>
<keyword evidence="3" id="KW-0238">DNA-binding</keyword>
<name>A0ABW5A9V6_9RHOB</name>
<dbReference type="SUPFAM" id="SSF53850">
    <property type="entry name" value="Periplasmic binding protein-like II"/>
    <property type="match status" value="1"/>
</dbReference>
<keyword evidence="2" id="KW-0805">Transcription regulation</keyword>
<comment type="caution">
    <text evidence="6">The sequence shown here is derived from an EMBL/GenBank/DDBJ whole genome shotgun (WGS) entry which is preliminary data.</text>
</comment>
<dbReference type="Gene3D" id="1.10.10.10">
    <property type="entry name" value="Winged helix-like DNA-binding domain superfamily/Winged helix DNA-binding domain"/>
    <property type="match status" value="1"/>
</dbReference>
<keyword evidence="7" id="KW-1185">Reference proteome</keyword>
<evidence type="ECO:0000256" key="4">
    <source>
        <dbReference type="ARBA" id="ARBA00023163"/>
    </source>
</evidence>
<dbReference type="Gene3D" id="3.40.190.290">
    <property type="match status" value="1"/>
</dbReference>